<dbReference type="InterPro" id="IPR018711">
    <property type="entry name" value="NAGPA"/>
</dbReference>
<organism evidence="3 4">
    <name type="scientific">Sedimentibacter saalensis</name>
    <dbReference type="NCBI Taxonomy" id="130788"/>
    <lineage>
        <taxon>Bacteria</taxon>
        <taxon>Bacillati</taxon>
        <taxon>Bacillota</taxon>
        <taxon>Tissierellia</taxon>
        <taxon>Sedimentibacter</taxon>
    </lineage>
</organism>
<dbReference type="RefSeq" id="WP_145086084.1">
    <property type="nucleotide sequence ID" value="NZ_VLKH01000012.1"/>
</dbReference>
<protein>
    <submittedName>
        <fullName evidence="3">Exopolysaccharide biosynthesis protein</fullName>
    </submittedName>
</protein>
<gene>
    <name evidence="3" type="ORF">LY60_03234</name>
</gene>
<feature type="domain" description="Phosphodiester glycosidase" evidence="2">
    <location>
        <begin position="213"/>
        <end position="387"/>
    </location>
</feature>
<dbReference type="OrthoDB" id="9809781at2"/>
<keyword evidence="1" id="KW-1133">Transmembrane helix</keyword>
<dbReference type="EMBL" id="VLKH01000012">
    <property type="protein sequence ID" value="TWH77726.1"/>
    <property type="molecule type" value="Genomic_DNA"/>
</dbReference>
<keyword evidence="1" id="KW-0472">Membrane</keyword>
<name>A0A562J3F4_9FIRM</name>
<accession>A0A562J3F4</accession>
<evidence type="ECO:0000259" key="2">
    <source>
        <dbReference type="Pfam" id="PF09992"/>
    </source>
</evidence>
<evidence type="ECO:0000313" key="3">
    <source>
        <dbReference type="EMBL" id="TWH77726.1"/>
    </source>
</evidence>
<comment type="caution">
    <text evidence="3">The sequence shown here is derived from an EMBL/GenBank/DDBJ whole genome shotgun (WGS) entry which is preliminary data.</text>
</comment>
<keyword evidence="4" id="KW-1185">Reference proteome</keyword>
<feature type="transmembrane region" description="Helical" evidence="1">
    <location>
        <begin position="12"/>
        <end position="33"/>
    </location>
</feature>
<proteinExistence type="predicted"/>
<dbReference type="AlphaFoldDB" id="A0A562J3F4"/>
<dbReference type="PANTHER" id="PTHR40446:SF2">
    <property type="entry name" value="N-ACETYLGLUCOSAMINE-1-PHOSPHODIESTER ALPHA-N-ACETYLGLUCOSAMINIDASE"/>
    <property type="match status" value="1"/>
</dbReference>
<dbReference type="Pfam" id="PF09992">
    <property type="entry name" value="NAGPA"/>
    <property type="match status" value="1"/>
</dbReference>
<dbReference type="PANTHER" id="PTHR40446">
    <property type="entry name" value="N-ACETYLGLUCOSAMINE-1-PHOSPHODIESTER ALPHA-N-ACETYLGLUCOSAMINIDASE"/>
    <property type="match status" value="1"/>
</dbReference>
<sequence>MKKISLRKNIMHFITVFLTTFVLLYLVAIYSNIPFIAKYRSLYIETAMSTMTHQWLATKFIPKSVIDDVLNQRDNPGIKKGDGSNGFIAKIKNLFHLNGREWFVAVFDEINMESFDKYKENNPDVLKNGYENILIDESKIGDARTGIVTNQGDNVVAIDSKNKILIIEVKGEGYNGRLAIAKDSSKVRVGMAEGVNENQKNEGSQIDELSKYNNAILSINASGFVDYDGNGNGGQPIGAIIENGKVINTPVGGNWFTVGFDYNDMMLIGRNIPEGELRDAVEFMPALILDGEKQVEGSSGWGIQPRTAIGQKANLDVLMLVVDGRQLGHSIGTTVGECADIMERYGAVQAINLDGGASSIMYYNNHPVTIPAIRYDVGRWIPNIIMVENQ</sequence>
<reference evidence="3 4" key="1">
    <citation type="submission" date="2019-07" db="EMBL/GenBank/DDBJ databases">
        <title>Genomic Encyclopedia of Type Strains, Phase I: the one thousand microbial genomes (KMG-I) project.</title>
        <authorList>
            <person name="Kyrpides N."/>
        </authorList>
    </citation>
    <scope>NUCLEOTIDE SEQUENCE [LARGE SCALE GENOMIC DNA]</scope>
    <source>
        <strain evidence="3 4">DSM 13558</strain>
    </source>
</reference>
<evidence type="ECO:0000313" key="4">
    <source>
        <dbReference type="Proteomes" id="UP000315343"/>
    </source>
</evidence>
<dbReference type="Proteomes" id="UP000315343">
    <property type="component" value="Unassembled WGS sequence"/>
</dbReference>
<evidence type="ECO:0000256" key="1">
    <source>
        <dbReference type="SAM" id="Phobius"/>
    </source>
</evidence>
<keyword evidence="1" id="KW-0812">Transmembrane</keyword>